<sequence>MHFSAYKESAEVENALSRSYLLEKRCPTKPPRPPKGANLNIIEYVWRRIKVATSRRPLHRATAYKFLLRHRADTPQPARPPTGRGAFRPVASLDMAPKFVQGQDGWHHAVPRYKPRCFTPSDHLNLTKHDPCQIHTALRTQAALAPADASKFMVCVDKSKNLAFLLCLDSHVTQPLQEITSVDLDDRRCGVTIYPATPSNTCKGVIHNFPAGTSPEYLMRHMSTLRPEFKILAARMMGRTTTALITFHGTHIPHEICYAGGIFRCRPHRPKAQYCHRCQQNGHRIDVCTYNARCPTSATPARRTRSVSAAVGPHRADDAACKDKQAADAAVRQLAYNKRIAQRKATLKAEVGAVLLVPGVTALPPIRLLLAYHPTSDLTPTEREYVCGVLRYHPRPTVTAQPATSGPLAPSSKADHLLWDHNPAQPHTYTREWLALAVSLEQQRELAAHINRALSCCLD</sequence>
<keyword evidence="2" id="KW-1185">Reference proteome</keyword>
<dbReference type="EMBL" id="JABSTQ010000156">
    <property type="protein sequence ID" value="KAG0445618.1"/>
    <property type="molecule type" value="Genomic_DNA"/>
</dbReference>
<dbReference type="Proteomes" id="UP000805193">
    <property type="component" value="Unassembled WGS sequence"/>
</dbReference>
<organism evidence="1 2">
    <name type="scientific">Ixodes persulcatus</name>
    <name type="common">Taiga tick</name>
    <dbReference type="NCBI Taxonomy" id="34615"/>
    <lineage>
        <taxon>Eukaryota</taxon>
        <taxon>Metazoa</taxon>
        <taxon>Ecdysozoa</taxon>
        <taxon>Arthropoda</taxon>
        <taxon>Chelicerata</taxon>
        <taxon>Arachnida</taxon>
        <taxon>Acari</taxon>
        <taxon>Parasitiformes</taxon>
        <taxon>Ixodida</taxon>
        <taxon>Ixodoidea</taxon>
        <taxon>Ixodidae</taxon>
        <taxon>Ixodinae</taxon>
        <taxon>Ixodes</taxon>
    </lineage>
</organism>
<gene>
    <name evidence="1" type="ORF">HPB47_013456</name>
</gene>
<proteinExistence type="predicted"/>
<evidence type="ECO:0000313" key="2">
    <source>
        <dbReference type="Proteomes" id="UP000805193"/>
    </source>
</evidence>
<comment type="caution">
    <text evidence="1">The sequence shown here is derived from an EMBL/GenBank/DDBJ whole genome shotgun (WGS) entry which is preliminary data.</text>
</comment>
<reference evidence="1 2" key="1">
    <citation type="journal article" date="2020" name="Cell">
        <title>Large-Scale Comparative Analyses of Tick Genomes Elucidate Their Genetic Diversity and Vector Capacities.</title>
        <authorList>
            <consortium name="Tick Genome and Microbiome Consortium (TIGMIC)"/>
            <person name="Jia N."/>
            <person name="Wang J."/>
            <person name="Shi W."/>
            <person name="Du L."/>
            <person name="Sun Y."/>
            <person name="Zhan W."/>
            <person name="Jiang J.F."/>
            <person name="Wang Q."/>
            <person name="Zhang B."/>
            <person name="Ji P."/>
            <person name="Bell-Sakyi L."/>
            <person name="Cui X.M."/>
            <person name="Yuan T.T."/>
            <person name="Jiang B.G."/>
            <person name="Yang W.F."/>
            <person name="Lam T.T."/>
            <person name="Chang Q.C."/>
            <person name="Ding S.J."/>
            <person name="Wang X.J."/>
            <person name="Zhu J.G."/>
            <person name="Ruan X.D."/>
            <person name="Zhao L."/>
            <person name="Wei J.T."/>
            <person name="Ye R.Z."/>
            <person name="Que T.C."/>
            <person name="Du C.H."/>
            <person name="Zhou Y.H."/>
            <person name="Cheng J.X."/>
            <person name="Dai P.F."/>
            <person name="Guo W.B."/>
            <person name="Han X.H."/>
            <person name="Huang E.J."/>
            <person name="Li L.F."/>
            <person name="Wei W."/>
            <person name="Gao Y.C."/>
            <person name="Liu J.Z."/>
            <person name="Shao H.Z."/>
            <person name="Wang X."/>
            <person name="Wang C.C."/>
            <person name="Yang T.C."/>
            <person name="Huo Q.B."/>
            <person name="Li W."/>
            <person name="Chen H.Y."/>
            <person name="Chen S.E."/>
            <person name="Zhou L.G."/>
            <person name="Ni X.B."/>
            <person name="Tian J.H."/>
            <person name="Sheng Y."/>
            <person name="Liu T."/>
            <person name="Pan Y.S."/>
            <person name="Xia L.Y."/>
            <person name="Li J."/>
            <person name="Zhao F."/>
            <person name="Cao W.C."/>
        </authorList>
    </citation>
    <scope>NUCLEOTIDE SEQUENCE [LARGE SCALE GENOMIC DNA]</scope>
    <source>
        <strain evidence="1">Iper-2018</strain>
    </source>
</reference>
<accession>A0AC60R3T9</accession>
<protein>
    <submittedName>
        <fullName evidence="1">Uncharacterized protein</fullName>
    </submittedName>
</protein>
<evidence type="ECO:0000313" key="1">
    <source>
        <dbReference type="EMBL" id="KAG0445618.1"/>
    </source>
</evidence>
<name>A0AC60R3T9_IXOPE</name>